<keyword evidence="2" id="KW-1185">Reference proteome</keyword>
<protein>
    <submittedName>
        <fullName evidence="1">Uncharacterized protein</fullName>
    </submittedName>
</protein>
<name>A0A2T2PCZ5_CORCC</name>
<sequence length="149" mass="16554">MWSWATSAVVWQRNGGDAESEVRCPFASCPAHASHLNHKLPQVLPPTNKEAHRTLGRYSPAGPRTCRRHACTRMPPCARPMPACTRASINPPSVEYGGCGDETYIMHRLGRHHLSISASQHRSTAGTCALLARRLLTPITAARRRCWRH</sequence>
<evidence type="ECO:0000313" key="1">
    <source>
        <dbReference type="EMBL" id="PSN75416.1"/>
    </source>
</evidence>
<dbReference type="AlphaFoldDB" id="A0A2T2PCZ5"/>
<reference evidence="1 2" key="1">
    <citation type="journal article" date="2018" name="Front. Microbiol.">
        <title>Genome-Wide Analysis of Corynespora cassiicola Leaf Fall Disease Putative Effectors.</title>
        <authorList>
            <person name="Lopez D."/>
            <person name="Ribeiro S."/>
            <person name="Label P."/>
            <person name="Fumanal B."/>
            <person name="Venisse J.S."/>
            <person name="Kohler A."/>
            <person name="de Oliveira R.R."/>
            <person name="Labutti K."/>
            <person name="Lipzen A."/>
            <person name="Lail K."/>
            <person name="Bauer D."/>
            <person name="Ohm R.A."/>
            <person name="Barry K.W."/>
            <person name="Spatafora J."/>
            <person name="Grigoriev I.V."/>
            <person name="Martin F.M."/>
            <person name="Pujade-Renaud V."/>
        </authorList>
    </citation>
    <scope>NUCLEOTIDE SEQUENCE [LARGE SCALE GENOMIC DNA]</scope>
    <source>
        <strain evidence="1 2">Philippines</strain>
    </source>
</reference>
<gene>
    <name evidence="1" type="ORF">BS50DRAFT_39578</name>
</gene>
<dbReference type="Proteomes" id="UP000240883">
    <property type="component" value="Unassembled WGS sequence"/>
</dbReference>
<evidence type="ECO:0000313" key="2">
    <source>
        <dbReference type="Proteomes" id="UP000240883"/>
    </source>
</evidence>
<accession>A0A2T2PCZ5</accession>
<dbReference type="EMBL" id="KZ678128">
    <property type="protein sequence ID" value="PSN75416.1"/>
    <property type="molecule type" value="Genomic_DNA"/>
</dbReference>
<proteinExistence type="predicted"/>
<organism evidence="1 2">
    <name type="scientific">Corynespora cassiicola Philippines</name>
    <dbReference type="NCBI Taxonomy" id="1448308"/>
    <lineage>
        <taxon>Eukaryota</taxon>
        <taxon>Fungi</taxon>
        <taxon>Dikarya</taxon>
        <taxon>Ascomycota</taxon>
        <taxon>Pezizomycotina</taxon>
        <taxon>Dothideomycetes</taxon>
        <taxon>Pleosporomycetidae</taxon>
        <taxon>Pleosporales</taxon>
        <taxon>Corynesporascaceae</taxon>
        <taxon>Corynespora</taxon>
    </lineage>
</organism>